<keyword evidence="3" id="KW-0472">Membrane</keyword>
<keyword evidence="5" id="KW-1185">Reference proteome</keyword>
<feature type="transmembrane region" description="Helical" evidence="3">
    <location>
        <begin position="165"/>
        <end position="183"/>
    </location>
</feature>
<sequence>MRKLAISIIMVILMVSIYVWIPKQSFACSCAIASPNQEFTKSDAVFQGKVINKETSRTALFTKSSDDPVYVTFLVEKVWKGIDTKNIMVQTALSEASCGFNFHKNQEYIVYATEMDGKLQVQLCSRTNELAKANEDIQHLGKPIKVGKELKKGTKDEHVFPWKRVVMTGFLLVIFISFLTLIIRKWLKKGYS</sequence>
<name>A0A2N3LEZ0_9BACI</name>
<dbReference type="Pfam" id="PF00965">
    <property type="entry name" value="TIMP"/>
    <property type="match status" value="1"/>
</dbReference>
<dbReference type="Gene3D" id="2.40.50.120">
    <property type="match status" value="1"/>
</dbReference>
<dbReference type="Proteomes" id="UP000233440">
    <property type="component" value="Unassembled WGS sequence"/>
</dbReference>
<keyword evidence="3" id="KW-0812">Transmembrane</keyword>
<protein>
    <recommendedName>
        <fullName evidence="6">Tissue inhibitor of metalloproteinase</fullName>
    </recommendedName>
</protein>
<evidence type="ECO:0008006" key="6">
    <source>
        <dbReference type="Google" id="ProtNLM"/>
    </source>
</evidence>
<dbReference type="GO" id="GO:0008191">
    <property type="term" value="F:metalloendopeptidase inhibitor activity"/>
    <property type="evidence" value="ECO:0007669"/>
    <property type="project" value="InterPro"/>
</dbReference>
<proteinExistence type="predicted"/>
<reference evidence="4 5" key="1">
    <citation type="submission" date="2017-11" db="EMBL/GenBank/DDBJ databases">
        <title>Bacillus camelliae sp. nov., isolated from pu'er tea.</title>
        <authorList>
            <person name="Niu L."/>
        </authorList>
    </citation>
    <scope>NUCLEOTIDE SEQUENCE [LARGE SCALE GENOMIC DNA]</scope>
    <source>
        <strain evidence="4 5">7578-1</strain>
    </source>
</reference>
<organism evidence="4 5">
    <name type="scientific">Heyndrickxia camelliae</name>
    <dbReference type="NCBI Taxonomy" id="1707093"/>
    <lineage>
        <taxon>Bacteria</taxon>
        <taxon>Bacillati</taxon>
        <taxon>Bacillota</taxon>
        <taxon>Bacilli</taxon>
        <taxon>Bacillales</taxon>
        <taxon>Bacillaceae</taxon>
        <taxon>Heyndrickxia</taxon>
    </lineage>
</organism>
<comment type="subcellular location">
    <subcellularLocation>
        <location evidence="1">Secreted</location>
    </subcellularLocation>
</comment>
<keyword evidence="3" id="KW-1133">Transmembrane helix</keyword>
<dbReference type="GO" id="GO:0005615">
    <property type="term" value="C:extracellular space"/>
    <property type="evidence" value="ECO:0007669"/>
    <property type="project" value="TreeGrafter"/>
</dbReference>
<dbReference type="InterPro" id="IPR001820">
    <property type="entry name" value="TIMP"/>
</dbReference>
<evidence type="ECO:0000256" key="1">
    <source>
        <dbReference type="ARBA" id="ARBA00004613"/>
    </source>
</evidence>
<dbReference type="PANTHER" id="PTHR11844:SF33">
    <property type="entry name" value="TISSUE INHIBITOR OF METALLOPROTEINASE"/>
    <property type="match status" value="1"/>
</dbReference>
<dbReference type="AlphaFoldDB" id="A0A2N3LEZ0"/>
<dbReference type="RefSeq" id="WP_101356030.1">
    <property type="nucleotide sequence ID" value="NZ_PIQO01000021.1"/>
</dbReference>
<dbReference type="PANTHER" id="PTHR11844">
    <property type="entry name" value="METALLOPROTEASE INHIBITOR"/>
    <property type="match status" value="1"/>
</dbReference>
<comment type="caution">
    <text evidence="4">The sequence shown here is derived from an EMBL/GenBank/DDBJ whole genome shotgun (WGS) entry which is preliminary data.</text>
</comment>
<accession>A0A2N3LEZ0</accession>
<dbReference type="GO" id="GO:0002020">
    <property type="term" value="F:protease binding"/>
    <property type="evidence" value="ECO:0007669"/>
    <property type="project" value="TreeGrafter"/>
</dbReference>
<evidence type="ECO:0000313" key="5">
    <source>
        <dbReference type="Proteomes" id="UP000233440"/>
    </source>
</evidence>
<dbReference type="GO" id="GO:0051045">
    <property type="term" value="P:negative regulation of membrane protein ectodomain proteolysis"/>
    <property type="evidence" value="ECO:0007669"/>
    <property type="project" value="TreeGrafter"/>
</dbReference>
<dbReference type="GO" id="GO:0031012">
    <property type="term" value="C:extracellular matrix"/>
    <property type="evidence" value="ECO:0007669"/>
    <property type="project" value="TreeGrafter"/>
</dbReference>
<dbReference type="OrthoDB" id="8221747at2"/>
<gene>
    <name evidence="4" type="ORF">CWO92_20255</name>
</gene>
<keyword evidence="2" id="KW-0964">Secreted</keyword>
<evidence type="ECO:0000256" key="2">
    <source>
        <dbReference type="ARBA" id="ARBA00022525"/>
    </source>
</evidence>
<dbReference type="InterPro" id="IPR008993">
    <property type="entry name" value="TIMP-like_OB-fold"/>
</dbReference>
<evidence type="ECO:0000256" key="3">
    <source>
        <dbReference type="SAM" id="Phobius"/>
    </source>
</evidence>
<dbReference type="EMBL" id="PIQO01000021">
    <property type="protein sequence ID" value="PKR83181.1"/>
    <property type="molecule type" value="Genomic_DNA"/>
</dbReference>
<dbReference type="SUPFAM" id="SSF50242">
    <property type="entry name" value="TIMP-like"/>
    <property type="match status" value="1"/>
</dbReference>
<evidence type="ECO:0000313" key="4">
    <source>
        <dbReference type="EMBL" id="PKR83181.1"/>
    </source>
</evidence>